<reference evidence="3" key="1">
    <citation type="submission" date="2016-05" db="EMBL/GenBank/DDBJ databases">
        <title>Draft genome of Corynebacterium afermentans subsp. afermentans LCDC 88199T.</title>
        <authorList>
            <person name="Bernier A.-M."/>
            <person name="Bernard K."/>
        </authorList>
    </citation>
    <scope>NUCLEOTIDE SEQUENCE [LARGE SCALE GENOMIC DNA]</scope>
    <source>
        <strain evidence="3">NML01-0328</strain>
    </source>
</reference>
<feature type="domain" description="DUF4325" evidence="1">
    <location>
        <begin position="18"/>
        <end position="78"/>
    </location>
</feature>
<comment type="caution">
    <text evidence="2">The sequence shown here is derived from an EMBL/GenBank/DDBJ whole genome shotgun (WGS) entry which is preliminary data.</text>
</comment>
<sequence>MEKIIRLPSGSLASRRAAIPFRDQIIEAFENPAISRIMIDLQEVEVISGSFADESIAILVKIYGWDKVKTKLRLRNGNGITERNIAEAILIRRQAEEAEQCKQIQQPAFA</sequence>
<organism evidence="2 3">
    <name type="scientific">Eikenella corrodens</name>
    <dbReference type="NCBI Taxonomy" id="539"/>
    <lineage>
        <taxon>Bacteria</taxon>
        <taxon>Pseudomonadati</taxon>
        <taxon>Pseudomonadota</taxon>
        <taxon>Betaproteobacteria</taxon>
        <taxon>Neisseriales</taxon>
        <taxon>Neisseriaceae</taxon>
        <taxon>Eikenella</taxon>
    </lineage>
</organism>
<dbReference type="RefSeq" id="WP_064104280.1">
    <property type="nucleotide sequence ID" value="NZ_LXSF01000003.1"/>
</dbReference>
<evidence type="ECO:0000313" key="2">
    <source>
        <dbReference type="EMBL" id="OAM16997.1"/>
    </source>
</evidence>
<dbReference type="EMBL" id="LXSF01000003">
    <property type="protein sequence ID" value="OAM16997.1"/>
    <property type="molecule type" value="Genomic_DNA"/>
</dbReference>
<evidence type="ECO:0000259" key="1">
    <source>
        <dbReference type="Pfam" id="PF14213"/>
    </source>
</evidence>
<dbReference type="Proteomes" id="UP000078003">
    <property type="component" value="Unassembled WGS sequence"/>
</dbReference>
<proteinExistence type="predicted"/>
<accession>A0A1A9RFG8</accession>
<dbReference type="InterPro" id="IPR025474">
    <property type="entry name" value="DUF4325"/>
</dbReference>
<evidence type="ECO:0000313" key="3">
    <source>
        <dbReference type="Proteomes" id="UP000078003"/>
    </source>
</evidence>
<dbReference type="AlphaFoldDB" id="A0A1A9RFG8"/>
<dbReference type="Pfam" id="PF14213">
    <property type="entry name" value="DUF4325"/>
    <property type="match status" value="1"/>
</dbReference>
<protein>
    <recommendedName>
        <fullName evidence="1">DUF4325 domain-containing protein</fullName>
    </recommendedName>
</protein>
<name>A0A1A9RFG8_EIKCO</name>
<gene>
    <name evidence="2" type="ORF">A7P85_04320</name>
</gene>